<proteinExistence type="predicted"/>
<sequence length="107" mass="12020">MAPLATYYGCEYLYLCMFADSGFSGYRIRFYDCIFVDLGGVNYPLGGKWNDRVTSYVNNQSPGTVGRAYNWNGSSFVQLFATEALDWNGNIGIGWNYNDMIDGVRAC</sequence>
<dbReference type="Pfam" id="PF03995">
    <property type="entry name" value="Inhibitor_I36"/>
    <property type="match status" value="1"/>
</dbReference>
<evidence type="ECO:0000313" key="1">
    <source>
        <dbReference type="EMBL" id="SCF41274.1"/>
    </source>
</evidence>
<keyword evidence="2" id="KW-1185">Reference proteome</keyword>
<name>A0A1C5A8D8_9ACTN</name>
<protein>
    <recommendedName>
        <fullName evidence="3">Peptidase inhibitor family I36</fullName>
    </recommendedName>
</protein>
<reference evidence="2" key="1">
    <citation type="submission" date="2016-06" db="EMBL/GenBank/DDBJ databases">
        <authorList>
            <person name="Varghese N."/>
            <person name="Submissions Spin"/>
        </authorList>
    </citation>
    <scope>NUCLEOTIDE SEQUENCE [LARGE SCALE GENOMIC DNA]</scope>
    <source>
        <strain evidence="2">DSM 44100</strain>
    </source>
</reference>
<dbReference type="AlphaFoldDB" id="A0A1C5A8D8"/>
<dbReference type="Proteomes" id="UP000198797">
    <property type="component" value="Unassembled WGS sequence"/>
</dbReference>
<evidence type="ECO:0008006" key="3">
    <source>
        <dbReference type="Google" id="ProtNLM"/>
    </source>
</evidence>
<organism evidence="1 2">
    <name type="scientific">Micromonospora matsumotoense</name>
    <dbReference type="NCBI Taxonomy" id="121616"/>
    <lineage>
        <taxon>Bacteria</taxon>
        <taxon>Bacillati</taxon>
        <taxon>Actinomycetota</taxon>
        <taxon>Actinomycetes</taxon>
        <taxon>Micromonosporales</taxon>
        <taxon>Micromonosporaceae</taxon>
        <taxon>Micromonospora</taxon>
    </lineage>
</organism>
<dbReference type="EMBL" id="FMCU01000014">
    <property type="protein sequence ID" value="SCF41274.1"/>
    <property type="molecule type" value="Genomic_DNA"/>
</dbReference>
<gene>
    <name evidence="1" type="ORF">GA0070216_114122</name>
</gene>
<evidence type="ECO:0000313" key="2">
    <source>
        <dbReference type="Proteomes" id="UP000198797"/>
    </source>
</evidence>
<accession>A0A1C5A8D8</accession>